<evidence type="ECO:0000259" key="11">
    <source>
        <dbReference type="PROSITE" id="PS50109"/>
    </source>
</evidence>
<dbReference type="InterPro" id="IPR036890">
    <property type="entry name" value="HATPase_C_sf"/>
</dbReference>
<evidence type="ECO:0000313" key="16">
    <source>
        <dbReference type="Proteomes" id="UP000324143"/>
    </source>
</evidence>
<dbReference type="EC" id="2.7.13.3" evidence="2"/>
<dbReference type="InterPro" id="IPR003661">
    <property type="entry name" value="HisK_dim/P_dom"/>
</dbReference>
<dbReference type="SMART" id="SM00091">
    <property type="entry name" value="PAS"/>
    <property type="match status" value="2"/>
</dbReference>
<dbReference type="InterPro" id="IPR001789">
    <property type="entry name" value="Sig_transdc_resp-reg_receiver"/>
</dbReference>
<name>A0A5D0MG71_9BACT</name>
<dbReference type="SMART" id="SM00086">
    <property type="entry name" value="PAC"/>
    <property type="match status" value="2"/>
</dbReference>
<evidence type="ECO:0000256" key="8">
    <source>
        <dbReference type="ARBA" id="ARBA00023012"/>
    </source>
</evidence>
<dbReference type="PROSITE" id="PS50109">
    <property type="entry name" value="HIS_KIN"/>
    <property type="match status" value="1"/>
</dbReference>
<dbReference type="Pfam" id="PF02518">
    <property type="entry name" value="HATPase_c"/>
    <property type="match status" value="1"/>
</dbReference>
<evidence type="ECO:0000256" key="9">
    <source>
        <dbReference type="PROSITE-ProRule" id="PRU00169"/>
    </source>
</evidence>
<dbReference type="SMART" id="SM00387">
    <property type="entry name" value="HATPase_c"/>
    <property type="match status" value="1"/>
</dbReference>
<dbReference type="SUPFAM" id="SSF52172">
    <property type="entry name" value="CheY-like"/>
    <property type="match status" value="1"/>
</dbReference>
<keyword evidence="8" id="KW-0902">Two-component regulatory system</keyword>
<dbReference type="Gene3D" id="1.10.287.130">
    <property type="match status" value="1"/>
</dbReference>
<dbReference type="SUPFAM" id="SSF55874">
    <property type="entry name" value="ATPase domain of HSP90 chaperone/DNA topoisomerase II/histidine kinase"/>
    <property type="match status" value="1"/>
</dbReference>
<keyword evidence="6" id="KW-0418">Kinase</keyword>
<dbReference type="Gene3D" id="3.30.565.10">
    <property type="entry name" value="Histidine kinase-like ATPase, C-terminal domain"/>
    <property type="match status" value="1"/>
</dbReference>
<dbReference type="SMART" id="SM00448">
    <property type="entry name" value="REC"/>
    <property type="match status" value="1"/>
</dbReference>
<dbReference type="Proteomes" id="UP000324143">
    <property type="component" value="Unassembled WGS sequence"/>
</dbReference>
<feature type="modified residue" description="4-aspartylphosphate" evidence="9">
    <location>
        <position position="601"/>
    </location>
</feature>
<dbReference type="EMBL" id="VSIX01000034">
    <property type="protein sequence ID" value="TYB31412.1"/>
    <property type="molecule type" value="Genomic_DNA"/>
</dbReference>
<dbReference type="PROSITE" id="PS50112">
    <property type="entry name" value="PAS"/>
    <property type="match status" value="1"/>
</dbReference>
<feature type="coiled-coil region" evidence="10">
    <location>
        <begin position="139"/>
        <end position="166"/>
    </location>
</feature>
<feature type="domain" description="PAC" evidence="14">
    <location>
        <begin position="101"/>
        <end position="155"/>
    </location>
</feature>
<dbReference type="Pfam" id="PF08447">
    <property type="entry name" value="PAS_3"/>
    <property type="match status" value="1"/>
</dbReference>
<gene>
    <name evidence="15" type="ORF">FXF47_04270</name>
</gene>
<dbReference type="NCBIfam" id="TIGR00229">
    <property type="entry name" value="sensory_box"/>
    <property type="match status" value="2"/>
</dbReference>
<dbReference type="CDD" id="cd00082">
    <property type="entry name" value="HisKA"/>
    <property type="match status" value="1"/>
</dbReference>
<dbReference type="InterPro" id="IPR013655">
    <property type="entry name" value="PAS_fold_3"/>
</dbReference>
<dbReference type="PROSITE" id="PS50110">
    <property type="entry name" value="RESPONSE_REGULATORY"/>
    <property type="match status" value="1"/>
</dbReference>
<dbReference type="InterPro" id="IPR005467">
    <property type="entry name" value="His_kinase_dom"/>
</dbReference>
<evidence type="ECO:0000259" key="12">
    <source>
        <dbReference type="PROSITE" id="PS50110"/>
    </source>
</evidence>
<feature type="domain" description="Histidine kinase" evidence="11">
    <location>
        <begin position="302"/>
        <end position="525"/>
    </location>
</feature>
<evidence type="ECO:0000256" key="1">
    <source>
        <dbReference type="ARBA" id="ARBA00000085"/>
    </source>
</evidence>
<dbReference type="SMART" id="SM00388">
    <property type="entry name" value="HisKA"/>
    <property type="match status" value="1"/>
</dbReference>
<dbReference type="InterPro" id="IPR000014">
    <property type="entry name" value="PAS"/>
</dbReference>
<dbReference type="Gene3D" id="3.40.50.2300">
    <property type="match status" value="1"/>
</dbReference>
<comment type="caution">
    <text evidence="15">The sequence shown here is derived from an EMBL/GenBank/DDBJ whole genome shotgun (WGS) entry which is preliminary data.</text>
</comment>
<dbReference type="Pfam" id="PF13426">
    <property type="entry name" value="PAS_9"/>
    <property type="match status" value="1"/>
</dbReference>
<reference evidence="15" key="1">
    <citation type="submission" date="2019-08" db="EMBL/GenBank/DDBJ databases">
        <title>Genomic characterization of a novel candidate phylum (ARYD3) from a high temperature, high salinity tertiary oil reservoir in north central Oklahoma, USA.</title>
        <authorList>
            <person name="Youssef N.H."/>
            <person name="Yadav A."/>
            <person name="Elshahed M.S."/>
        </authorList>
    </citation>
    <scope>NUCLEOTIDE SEQUENCE [LARGE SCALE GENOMIC DNA]</scope>
    <source>
        <strain evidence="15">ARYD3</strain>
    </source>
</reference>
<dbReference type="SUPFAM" id="SSF47384">
    <property type="entry name" value="Homodimeric domain of signal transducing histidine kinase"/>
    <property type="match status" value="1"/>
</dbReference>
<evidence type="ECO:0000313" key="15">
    <source>
        <dbReference type="EMBL" id="TYB31412.1"/>
    </source>
</evidence>
<evidence type="ECO:0000256" key="6">
    <source>
        <dbReference type="ARBA" id="ARBA00022777"/>
    </source>
</evidence>
<organism evidence="15 16">
    <name type="scientific">Candidatus Mcinerneyibacterium aminivorans</name>
    <dbReference type="NCBI Taxonomy" id="2703815"/>
    <lineage>
        <taxon>Bacteria</taxon>
        <taxon>Candidatus Macinerneyibacteriota</taxon>
        <taxon>Candidatus Mcinerneyibacteria</taxon>
        <taxon>Candidatus Mcinerneyibacteriales</taxon>
        <taxon>Candidatus Mcinerneyibacteriaceae</taxon>
        <taxon>Candidatus Mcinerneyibacterium</taxon>
    </lineage>
</organism>
<dbReference type="InterPro" id="IPR001610">
    <property type="entry name" value="PAC"/>
</dbReference>
<dbReference type="InterPro" id="IPR000700">
    <property type="entry name" value="PAS-assoc_C"/>
</dbReference>
<keyword evidence="3 9" id="KW-0597">Phosphoprotein</keyword>
<sequence length="666" mass="76518">MGMITGGIFILLIIIIFLIKKQVNKKTVELKKSRKEWEEIFQAIGQPTLILGKNYRILNANKAAVKKTGLKLDQLKNKKCYDLYHNNNNTFKNCPVKMLLESNKKQVIQRQLHILGGYYMVTVTPIINKHGEIDKIIHIAINITERKKMENKLKQEEQRFRRIYEHMGVGIASVSLDFIFENANQAYCDMIGYNEKELRGKSLKDVTHKDDLEKLLKELNKLKTGINEHFRMERKYIHKEGHTVYGILDVSIVKDKKGAPQYFLGSVVDITERKIAQKEKNKLQKQLLQSQKLESIGTLTGGIAHDFNNMITVIKGTADLLLKKIKKDDKSYGNIENIYKSAVKAENLTKKLLLFSRKKEMEFEEININDIFDDLIEILNRLISENITIKTDLADDLWSISGDSNHLEQVLINLAINARDAMPEGGKLYIRTKNEVITESRSEKIPHVTPGNYVRIDIEDTGKGMEKNILDNIFDPFFTTKGRSKGTGMGLSVVHGIIKNHKGFINVYSEVDEGTIFKIYLPVSTKKASPSVKKVKKNKKYKSLDGRGTTILIVEDEKDVLNLIEDVLKNYNYNYISAETGKKAKEIFREKMNEIDVLLSDIIITDYNGIELADEFKKIKPDLEVVLTSGYSNDKFIYSKIKEKGYSFIQKPFDIKDMLELIREKF</sequence>
<dbReference type="GO" id="GO:0000155">
    <property type="term" value="F:phosphorelay sensor kinase activity"/>
    <property type="evidence" value="ECO:0007669"/>
    <property type="project" value="InterPro"/>
</dbReference>
<evidence type="ECO:0000256" key="5">
    <source>
        <dbReference type="ARBA" id="ARBA00022741"/>
    </source>
</evidence>
<keyword evidence="16" id="KW-1185">Reference proteome</keyword>
<keyword evidence="7" id="KW-0067">ATP-binding</keyword>
<dbReference type="PROSITE" id="PS50113">
    <property type="entry name" value="PAC"/>
    <property type="match status" value="2"/>
</dbReference>
<protein>
    <recommendedName>
        <fullName evidence="2">histidine kinase</fullName>
        <ecNumber evidence="2">2.7.13.3</ecNumber>
    </recommendedName>
</protein>
<keyword evidence="10" id="KW-0175">Coiled coil</keyword>
<evidence type="ECO:0000256" key="3">
    <source>
        <dbReference type="ARBA" id="ARBA00022553"/>
    </source>
</evidence>
<feature type="domain" description="PAS" evidence="13">
    <location>
        <begin position="156"/>
        <end position="229"/>
    </location>
</feature>
<dbReference type="Pfam" id="PF00512">
    <property type="entry name" value="HisKA"/>
    <property type="match status" value="1"/>
</dbReference>
<proteinExistence type="predicted"/>
<dbReference type="CDD" id="cd00130">
    <property type="entry name" value="PAS"/>
    <property type="match status" value="1"/>
</dbReference>
<dbReference type="InterPro" id="IPR011006">
    <property type="entry name" value="CheY-like_superfamily"/>
</dbReference>
<evidence type="ECO:0000259" key="13">
    <source>
        <dbReference type="PROSITE" id="PS50112"/>
    </source>
</evidence>
<dbReference type="AlphaFoldDB" id="A0A5D0MG71"/>
<feature type="domain" description="Response regulatory" evidence="12">
    <location>
        <begin position="550"/>
        <end position="666"/>
    </location>
</feature>
<dbReference type="GO" id="GO:0005524">
    <property type="term" value="F:ATP binding"/>
    <property type="evidence" value="ECO:0007669"/>
    <property type="project" value="UniProtKB-KW"/>
</dbReference>
<evidence type="ECO:0000256" key="10">
    <source>
        <dbReference type="SAM" id="Coils"/>
    </source>
</evidence>
<dbReference type="InterPro" id="IPR035965">
    <property type="entry name" value="PAS-like_dom_sf"/>
</dbReference>
<accession>A0A5D0MG71</accession>
<dbReference type="InterPro" id="IPR036097">
    <property type="entry name" value="HisK_dim/P_sf"/>
</dbReference>
<keyword evidence="4" id="KW-0808">Transferase</keyword>
<dbReference type="PANTHER" id="PTHR43065">
    <property type="entry name" value="SENSOR HISTIDINE KINASE"/>
    <property type="match status" value="1"/>
</dbReference>
<dbReference type="PRINTS" id="PR00344">
    <property type="entry name" value="BCTRLSENSOR"/>
</dbReference>
<keyword evidence="5" id="KW-0547">Nucleotide-binding</keyword>
<dbReference type="Gene3D" id="3.30.450.20">
    <property type="entry name" value="PAS domain"/>
    <property type="match status" value="2"/>
</dbReference>
<dbReference type="Pfam" id="PF00072">
    <property type="entry name" value="Response_reg"/>
    <property type="match status" value="1"/>
</dbReference>
<evidence type="ECO:0000256" key="2">
    <source>
        <dbReference type="ARBA" id="ARBA00012438"/>
    </source>
</evidence>
<dbReference type="SUPFAM" id="SSF55785">
    <property type="entry name" value="PYP-like sensor domain (PAS domain)"/>
    <property type="match status" value="2"/>
</dbReference>
<comment type="catalytic activity">
    <reaction evidence="1">
        <text>ATP + protein L-histidine = ADP + protein N-phospho-L-histidine.</text>
        <dbReference type="EC" id="2.7.13.3"/>
    </reaction>
</comment>
<dbReference type="InterPro" id="IPR003594">
    <property type="entry name" value="HATPase_dom"/>
</dbReference>
<evidence type="ECO:0000256" key="7">
    <source>
        <dbReference type="ARBA" id="ARBA00022840"/>
    </source>
</evidence>
<dbReference type="InterPro" id="IPR004358">
    <property type="entry name" value="Sig_transdc_His_kin-like_C"/>
</dbReference>
<dbReference type="PANTHER" id="PTHR43065:SF46">
    <property type="entry name" value="C4-DICARBOXYLATE TRANSPORT SENSOR PROTEIN DCTB"/>
    <property type="match status" value="1"/>
</dbReference>
<feature type="domain" description="PAC" evidence="14">
    <location>
        <begin position="230"/>
        <end position="282"/>
    </location>
</feature>
<evidence type="ECO:0000259" key="14">
    <source>
        <dbReference type="PROSITE" id="PS50113"/>
    </source>
</evidence>
<evidence type="ECO:0000256" key="4">
    <source>
        <dbReference type="ARBA" id="ARBA00022679"/>
    </source>
</evidence>